<dbReference type="EMBL" id="UINC01227729">
    <property type="protein sequence ID" value="SVE58738.1"/>
    <property type="molecule type" value="Genomic_DNA"/>
</dbReference>
<dbReference type="Gene3D" id="2.130.10.130">
    <property type="entry name" value="Integrin alpha, N-terminal"/>
    <property type="match status" value="1"/>
</dbReference>
<sequence length="229" mass="25937">TIRDQPGIKLRGSTIDGVPQVISVNGMSLEAADSVGRFTLKTNGKIVENGQADRLYLNDGRGTFTPVSFTAGAFLDEDGERLAKPPYDWGLSAMFRDMNRDGRPDLYVCNDFESPDRIWINQGQGVFRAIDRLAIRKSSHFSMGIDFADLNRDGLDDFIVVDMLSRQHQLRHTQLSNRKPPELRFGVYNDRPQYSYNTVYLNNGDGTYSEVGFHTNLAATEWSWTRIFI</sequence>
<evidence type="ECO:0008006" key="3">
    <source>
        <dbReference type="Google" id="ProtNLM"/>
    </source>
</evidence>
<protein>
    <recommendedName>
        <fullName evidence="3">ASPIC/UnbV domain-containing protein</fullName>
    </recommendedName>
</protein>
<dbReference type="SUPFAM" id="SSF69318">
    <property type="entry name" value="Integrin alpha N-terminal domain"/>
    <property type="match status" value="1"/>
</dbReference>
<evidence type="ECO:0000313" key="2">
    <source>
        <dbReference type="EMBL" id="SVE58738.1"/>
    </source>
</evidence>
<feature type="non-terminal residue" evidence="2">
    <location>
        <position position="229"/>
    </location>
</feature>
<organism evidence="2">
    <name type="scientific">marine metagenome</name>
    <dbReference type="NCBI Taxonomy" id="408172"/>
    <lineage>
        <taxon>unclassified sequences</taxon>
        <taxon>metagenomes</taxon>
        <taxon>ecological metagenomes</taxon>
    </lineage>
</organism>
<dbReference type="AlphaFoldDB" id="A0A383ERN4"/>
<evidence type="ECO:0000256" key="1">
    <source>
        <dbReference type="ARBA" id="ARBA00022729"/>
    </source>
</evidence>
<keyword evidence="1" id="KW-0732">Signal</keyword>
<gene>
    <name evidence="2" type="ORF">METZ01_LOCUS511592</name>
</gene>
<accession>A0A383ERN4</accession>
<dbReference type="Pfam" id="PF13517">
    <property type="entry name" value="FG-GAP_3"/>
    <property type="match status" value="1"/>
</dbReference>
<dbReference type="InterPro" id="IPR028994">
    <property type="entry name" value="Integrin_alpha_N"/>
</dbReference>
<feature type="non-terminal residue" evidence="2">
    <location>
        <position position="1"/>
    </location>
</feature>
<name>A0A383ERN4_9ZZZZ</name>
<proteinExistence type="predicted"/>
<reference evidence="2" key="1">
    <citation type="submission" date="2018-05" db="EMBL/GenBank/DDBJ databases">
        <authorList>
            <person name="Lanie J.A."/>
            <person name="Ng W.-L."/>
            <person name="Kazmierczak K.M."/>
            <person name="Andrzejewski T.M."/>
            <person name="Davidsen T.M."/>
            <person name="Wayne K.J."/>
            <person name="Tettelin H."/>
            <person name="Glass J.I."/>
            <person name="Rusch D."/>
            <person name="Podicherti R."/>
            <person name="Tsui H.-C.T."/>
            <person name="Winkler M.E."/>
        </authorList>
    </citation>
    <scope>NUCLEOTIDE SEQUENCE</scope>
</reference>
<dbReference type="InterPro" id="IPR013517">
    <property type="entry name" value="FG-GAP"/>
</dbReference>